<evidence type="ECO:0000313" key="1">
    <source>
        <dbReference type="EMBL" id="ODS30810.1"/>
    </source>
</evidence>
<sequence length="76" mass="8713">MILLIGSIFLNGCDENTIRPRNSEETKKSKKLKKEQEEKEFLDLQITTDPSHQKNPAIFGNIVGIYPISCGRLIYF</sequence>
<gene>
    <name evidence="1" type="ORF">SCARUB_04071</name>
</gene>
<dbReference type="EMBL" id="MAYW01000173">
    <property type="protein sequence ID" value="ODS30810.1"/>
    <property type="molecule type" value="Genomic_DNA"/>
</dbReference>
<comment type="caution">
    <text evidence="1">The sequence shown here is derived from an EMBL/GenBank/DDBJ whole genome shotgun (WGS) entry which is preliminary data.</text>
</comment>
<name>A0A1E3X593_9BACT</name>
<organism evidence="1 2">
    <name type="scientific">Candidatus Scalindua rubra</name>
    <dbReference type="NCBI Taxonomy" id="1872076"/>
    <lineage>
        <taxon>Bacteria</taxon>
        <taxon>Pseudomonadati</taxon>
        <taxon>Planctomycetota</taxon>
        <taxon>Candidatus Brocadiia</taxon>
        <taxon>Candidatus Brocadiales</taxon>
        <taxon>Candidatus Scalinduaceae</taxon>
        <taxon>Candidatus Scalindua</taxon>
    </lineage>
</organism>
<proteinExistence type="predicted"/>
<dbReference type="AlphaFoldDB" id="A0A1E3X593"/>
<dbReference type="Proteomes" id="UP000094056">
    <property type="component" value="Unassembled WGS sequence"/>
</dbReference>
<protein>
    <submittedName>
        <fullName evidence="1">Uncharacterized protein</fullName>
    </submittedName>
</protein>
<reference evidence="1 2" key="1">
    <citation type="submission" date="2016-07" db="EMBL/GenBank/DDBJ databases">
        <title>Draft genome of Scalindua rubra, obtained from a brine-seawater interface in the Red Sea, sheds light on salt adaptation in anammox bacteria.</title>
        <authorList>
            <person name="Speth D.R."/>
            <person name="Lagkouvardos I."/>
            <person name="Wang Y."/>
            <person name="Qian P.-Y."/>
            <person name="Dutilh B.E."/>
            <person name="Jetten M.S."/>
        </authorList>
    </citation>
    <scope>NUCLEOTIDE SEQUENCE [LARGE SCALE GENOMIC DNA]</scope>
    <source>
        <strain evidence="1">BSI-1</strain>
    </source>
</reference>
<evidence type="ECO:0000313" key="2">
    <source>
        <dbReference type="Proteomes" id="UP000094056"/>
    </source>
</evidence>
<accession>A0A1E3X593</accession>